<protein>
    <recommendedName>
        <fullName evidence="4">Tryptophan 2-monooxygenase</fullName>
        <ecNumber evidence="3">1.13.12.3</ecNumber>
    </recommendedName>
</protein>
<dbReference type="Gene3D" id="3.50.50.60">
    <property type="entry name" value="FAD/NAD(P)-binding domain"/>
    <property type="match status" value="1"/>
</dbReference>
<dbReference type="InterPro" id="IPR002937">
    <property type="entry name" value="Amino_oxidase"/>
</dbReference>
<dbReference type="GO" id="GO:0009851">
    <property type="term" value="P:auxin biosynthetic process"/>
    <property type="evidence" value="ECO:0007669"/>
    <property type="project" value="UniProtKB-KW"/>
</dbReference>
<evidence type="ECO:0000256" key="4">
    <source>
        <dbReference type="ARBA" id="ARBA00017871"/>
    </source>
</evidence>
<sequence>MFLHRLGATGGYGATYSAMRTLGLMGAAASAVTPAMAAGAGRGKRVVILGGGVAGLVAAYELERAGYAVTLLEARGRLGGRNWTLRNGDKVEMVGEETQTVRFADGLYMNAGPARIPSHHQGLLSYCNKLGVPLEVEINSSRSAYLWADGGKKLQMRQGVNDTRGYISELLAKAVNKGALDQDLSLEDKEKLLPFLKAYGDLGDDMAFKGTERSGLLQAPGAADQFAKARDPAAFRDLIGHPQIGATLFEDNINMQATMFQPTGGMDQIIAGFERAIRSPVIKNAEVTQIRADGKGVKITYRDRLSGKTQAVEGDYTIITLPLALLAKIDNNFDKDVKAAIASVPNDFSNKIGFDSPRFWEKEQIYGGISFVGGETSLIWYPSNGLHTERGMLLACYGSGGRAEGFAKRPLAEQIAMARSVVGKLHPGHEGDLTNPVVVNWSKIPFNMGPWPRWGERGGMQEGHFDSAEYRLLNRPHGRVHFAGAHLSQTPGWQEGAVYSAQRTIAALNDQVKERALVEARAAA</sequence>
<keyword evidence="8" id="KW-0560">Oxidoreductase</keyword>
<proteinExistence type="inferred from homology"/>
<dbReference type="SUPFAM" id="SSF54373">
    <property type="entry name" value="FAD-linked reductases, C-terminal domain"/>
    <property type="match status" value="1"/>
</dbReference>
<feature type="domain" description="Amine oxidase" evidence="7">
    <location>
        <begin position="53"/>
        <end position="504"/>
    </location>
</feature>
<keyword evidence="9" id="KW-1185">Reference proteome</keyword>
<dbReference type="EMBL" id="JACIDK010000002">
    <property type="protein sequence ID" value="MBB3891145.1"/>
    <property type="molecule type" value="Genomic_DNA"/>
</dbReference>
<dbReference type="InterPro" id="IPR036188">
    <property type="entry name" value="FAD/NAD-bd_sf"/>
</dbReference>
<comment type="similarity">
    <text evidence="2">Belongs to the tryptophan 2-monooxygenase family.</text>
</comment>
<evidence type="ECO:0000256" key="5">
    <source>
        <dbReference type="ARBA" id="ARBA00023070"/>
    </source>
</evidence>
<accession>A0A839ZXA1</accession>
<organism evidence="8 9">
    <name type="scientific">Phenylobacterium haematophilum</name>
    <dbReference type="NCBI Taxonomy" id="98513"/>
    <lineage>
        <taxon>Bacteria</taxon>
        <taxon>Pseudomonadati</taxon>
        <taxon>Pseudomonadota</taxon>
        <taxon>Alphaproteobacteria</taxon>
        <taxon>Caulobacterales</taxon>
        <taxon>Caulobacteraceae</taxon>
        <taxon>Phenylobacterium</taxon>
    </lineage>
</organism>
<dbReference type="RefSeq" id="WP_246370596.1">
    <property type="nucleotide sequence ID" value="NZ_JACIDK010000002.1"/>
</dbReference>
<dbReference type="Gene3D" id="3.90.660.10">
    <property type="match status" value="1"/>
</dbReference>
<evidence type="ECO:0000259" key="7">
    <source>
        <dbReference type="Pfam" id="PF01593"/>
    </source>
</evidence>
<comment type="pathway">
    <text evidence="1">Plant hormone metabolism; auxin biosynthesis.</text>
</comment>
<dbReference type="SUPFAM" id="SSF51905">
    <property type="entry name" value="FAD/NAD(P)-binding domain"/>
    <property type="match status" value="1"/>
</dbReference>
<evidence type="ECO:0000256" key="1">
    <source>
        <dbReference type="ARBA" id="ARBA00004814"/>
    </source>
</evidence>
<evidence type="ECO:0000256" key="3">
    <source>
        <dbReference type="ARBA" id="ARBA00012535"/>
    </source>
</evidence>
<evidence type="ECO:0000256" key="6">
    <source>
        <dbReference type="ARBA" id="ARBA00047321"/>
    </source>
</evidence>
<dbReference type="EC" id="1.13.12.3" evidence="3"/>
<dbReference type="Pfam" id="PF01593">
    <property type="entry name" value="Amino_oxidase"/>
    <property type="match status" value="1"/>
</dbReference>
<dbReference type="PANTHER" id="PTHR10742">
    <property type="entry name" value="FLAVIN MONOAMINE OXIDASE"/>
    <property type="match status" value="1"/>
</dbReference>
<gene>
    <name evidence="8" type="ORF">GGQ61_001862</name>
</gene>
<keyword evidence="5" id="KW-0073">Auxin biosynthesis</keyword>
<evidence type="ECO:0000313" key="8">
    <source>
        <dbReference type="EMBL" id="MBB3891145.1"/>
    </source>
</evidence>
<dbReference type="AlphaFoldDB" id="A0A839ZXA1"/>
<name>A0A839ZXA1_9CAUL</name>
<reference evidence="8 9" key="1">
    <citation type="submission" date="2020-08" db="EMBL/GenBank/DDBJ databases">
        <title>Genomic Encyclopedia of Type Strains, Phase IV (KMG-IV): sequencing the most valuable type-strain genomes for metagenomic binning, comparative biology and taxonomic classification.</title>
        <authorList>
            <person name="Goeker M."/>
        </authorList>
    </citation>
    <scope>NUCLEOTIDE SEQUENCE [LARGE SCALE GENOMIC DNA]</scope>
    <source>
        <strain evidence="8 9">DSM 21793</strain>
    </source>
</reference>
<evidence type="ECO:0000256" key="2">
    <source>
        <dbReference type="ARBA" id="ARBA00005833"/>
    </source>
</evidence>
<dbReference type="GO" id="GO:0050361">
    <property type="term" value="F:tryptophan 2-monooxygenase activity"/>
    <property type="evidence" value="ECO:0007669"/>
    <property type="project" value="UniProtKB-EC"/>
</dbReference>
<dbReference type="PANTHER" id="PTHR10742:SF410">
    <property type="entry name" value="LYSINE-SPECIFIC HISTONE DEMETHYLASE 2"/>
    <property type="match status" value="1"/>
</dbReference>
<dbReference type="InterPro" id="IPR050281">
    <property type="entry name" value="Flavin_monoamine_oxidase"/>
</dbReference>
<evidence type="ECO:0000313" key="9">
    <source>
        <dbReference type="Proteomes" id="UP000530564"/>
    </source>
</evidence>
<dbReference type="Proteomes" id="UP000530564">
    <property type="component" value="Unassembled WGS sequence"/>
</dbReference>
<dbReference type="Gene3D" id="1.20.1440.240">
    <property type="match status" value="1"/>
</dbReference>
<comment type="caution">
    <text evidence="8">The sequence shown here is derived from an EMBL/GenBank/DDBJ whole genome shotgun (WGS) entry which is preliminary data.</text>
</comment>
<comment type="catalytic activity">
    <reaction evidence="6">
        <text>L-tryptophan + O2 = indole-3-acetamide + CO2 + H2O</text>
        <dbReference type="Rhea" id="RHEA:16165"/>
        <dbReference type="ChEBI" id="CHEBI:15377"/>
        <dbReference type="ChEBI" id="CHEBI:15379"/>
        <dbReference type="ChEBI" id="CHEBI:16031"/>
        <dbReference type="ChEBI" id="CHEBI:16526"/>
        <dbReference type="ChEBI" id="CHEBI:57912"/>
        <dbReference type="EC" id="1.13.12.3"/>
    </reaction>
</comment>